<evidence type="ECO:0008006" key="3">
    <source>
        <dbReference type="Google" id="ProtNLM"/>
    </source>
</evidence>
<proteinExistence type="predicted"/>
<dbReference type="HOGENOM" id="CLU_1547645_0_0_1"/>
<sequence>MLAKCIANFPFYLLNWMLSCYALRTQANMPTLTANSDASSAYAVVAFRRGWISCLKTTRATEILLSARHGCRCCLKMAMYLTRSLLRNPPILPQLIWVVRSMTMLSQTRLISAQCQICYQRIQRWKHYICMFSAKSAMSRFLYGHRRNNISLICQTFGGRRSMSSASHRHSCP</sequence>
<name>W9YW53_FUSOX</name>
<gene>
    <name evidence="2" type="ORF">FOMG_19810</name>
</gene>
<dbReference type="PROSITE" id="PS51257">
    <property type="entry name" value="PROKAR_LIPOPROTEIN"/>
    <property type="match status" value="1"/>
</dbReference>
<feature type="chain" id="PRO_5004933080" description="Secreted protein" evidence="1">
    <location>
        <begin position="23"/>
        <end position="173"/>
    </location>
</feature>
<dbReference type="Proteomes" id="UP000030703">
    <property type="component" value="Unassembled WGS sequence"/>
</dbReference>
<organism evidence="2">
    <name type="scientific">Fusarium oxysporum f. sp. melonis 26406</name>
    <dbReference type="NCBI Taxonomy" id="1089452"/>
    <lineage>
        <taxon>Eukaryota</taxon>
        <taxon>Fungi</taxon>
        <taxon>Dikarya</taxon>
        <taxon>Ascomycota</taxon>
        <taxon>Pezizomycotina</taxon>
        <taxon>Sordariomycetes</taxon>
        <taxon>Hypocreomycetidae</taxon>
        <taxon>Hypocreales</taxon>
        <taxon>Nectriaceae</taxon>
        <taxon>Fusarium</taxon>
        <taxon>Fusarium oxysporum species complex</taxon>
    </lineage>
</organism>
<dbReference type="EMBL" id="KI980924">
    <property type="protein sequence ID" value="EXK23410.1"/>
    <property type="molecule type" value="Genomic_DNA"/>
</dbReference>
<keyword evidence="1" id="KW-0732">Signal</keyword>
<protein>
    <recommendedName>
        <fullName evidence="3">Secreted protein</fullName>
    </recommendedName>
</protein>
<feature type="signal peptide" evidence="1">
    <location>
        <begin position="1"/>
        <end position="22"/>
    </location>
</feature>
<reference evidence="2" key="2">
    <citation type="submission" date="2014-02" db="EMBL/GenBank/DDBJ databases">
        <title>Annotation of the Genome Sequence of Fusarium oxysporum f. sp. melonis 26406.</title>
        <authorList>
            <consortium name="The Broad Institute Genomics Platform"/>
            <person name="Ma L.-J."/>
            <person name="Corby-Kistler H."/>
            <person name="Broz K."/>
            <person name="Gale L.R."/>
            <person name="Jonkers W."/>
            <person name="O'Donnell K."/>
            <person name="Ploetz R."/>
            <person name="Steinberg C."/>
            <person name="Schwartz D.C."/>
            <person name="VanEtten H."/>
            <person name="Zhou S."/>
            <person name="Young S.K."/>
            <person name="Zeng Q."/>
            <person name="Gargeya S."/>
            <person name="Fitzgerald M."/>
            <person name="Abouelleil A."/>
            <person name="Alvarado L."/>
            <person name="Chapman S.B."/>
            <person name="Gainer-Dewar J."/>
            <person name="Goldberg J."/>
            <person name="Griggs A."/>
            <person name="Gujja S."/>
            <person name="Hansen M."/>
            <person name="Howarth C."/>
            <person name="Imamovic A."/>
            <person name="Ireland A."/>
            <person name="Larimer J."/>
            <person name="McCowan C."/>
            <person name="Murphy C."/>
            <person name="Pearson M."/>
            <person name="Poon T.W."/>
            <person name="Priest M."/>
            <person name="Roberts A."/>
            <person name="Saif S."/>
            <person name="Shea T."/>
            <person name="Sykes S."/>
            <person name="Wortman J."/>
            <person name="Nusbaum C."/>
            <person name="Birren B."/>
        </authorList>
    </citation>
    <scope>NUCLEOTIDE SEQUENCE</scope>
    <source>
        <strain evidence="2">26406</strain>
    </source>
</reference>
<evidence type="ECO:0000313" key="2">
    <source>
        <dbReference type="EMBL" id="EXK23410.1"/>
    </source>
</evidence>
<dbReference type="AlphaFoldDB" id="W9YW53"/>
<evidence type="ECO:0000256" key="1">
    <source>
        <dbReference type="SAM" id="SignalP"/>
    </source>
</evidence>
<reference evidence="2" key="1">
    <citation type="submission" date="2012-04" db="EMBL/GenBank/DDBJ databases">
        <title>The Genome Sequence of Fusarium oxysporum melonis.</title>
        <authorList>
            <consortium name="The Broad Institute Genome Sequencing Platform"/>
            <person name="Ma L.-J."/>
            <person name="Gale L.R."/>
            <person name="Schwartz D.C."/>
            <person name="Zhou S."/>
            <person name="Corby-Kistler H."/>
            <person name="Young S.K."/>
            <person name="Zeng Q."/>
            <person name="Gargeya S."/>
            <person name="Fitzgerald M."/>
            <person name="Haas B."/>
            <person name="Abouelleil A."/>
            <person name="Alvarado L."/>
            <person name="Arachchi H.M."/>
            <person name="Berlin A."/>
            <person name="Brown A."/>
            <person name="Chapman S.B."/>
            <person name="Chen Z."/>
            <person name="Dunbar C."/>
            <person name="Freedman E."/>
            <person name="Gearin G."/>
            <person name="Goldberg J."/>
            <person name="Griggs A."/>
            <person name="Gujja S."/>
            <person name="Heiman D."/>
            <person name="Howarth C."/>
            <person name="Larson L."/>
            <person name="Lui A."/>
            <person name="MacDonald P.J.P."/>
            <person name="Montmayeur A."/>
            <person name="Murphy C."/>
            <person name="Neiman D."/>
            <person name="Pearson M."/>
            <person name="Priest M."/>
            <person name="Roberts A."/>
            <person name="Saif S."/>
            <person name="Shea T."/>
            <person name="Shenoy N."/>
            <person name="Sisk P."/>
            <person name="Stolte C."/>
            <person name="Sykes S."/>
            <person name="Wortman J."/>
            <person name="Nusbaum C."/>
            <person name="Birren B."/>
        </authorList>
    </citation>
    <scope>NUCLEOTIDE SEQUENCE</scope>
    <source>
        <strain evidence="2">26406</strain>
    </source>
</reference>
<dbReference type="VEuPathDB" id="FungiDB:FOMG_19810"/>
<accession>W9YW53</accession>